<dbReference type="Proteomes" id="UP000539642">
    <property type="component" value="Unassembled WGS sequence"/>
</dbReference>
<reference evidence="1 2" key="1">
    <citation type="submission" date="2020-08" db="EMBL/GenBank/DDBJ databases">
        <title>Genomic Encyclopedia of Type Strains, Phase IV (KMG-IV): sequencing the most valuable type-strain genomes for metagenomic binning, comparative biology and taxonomic classification.</title>
        <authorList>
            <person name="Goeker M."/>
        </authorList>
    </citation>
    <scope>NUCLEOTIDE SEQUENCE [LARGE SCALE GENOMIC DNA]</scope>
    <source>
        <strain evidence="1 2">DSM 28570</strain>
    </source>
</reference>
<name>A0A840V5F6_9BACT</name>
<evidence type="ECO:0000313" key="2">
    <source>
        <dbReference type="Proteomes" id="UP000539642"/>
    </source>
</evidence>
<organism evidence="1 2">
    <name type="scientific">Desulfoprunum benzoelyticum</name>
    <dbReference type="NCBI Taxonomy" id="1506996"/>
    <lineage>
        <taxon>Bacteria</taxon>
        <taxon>Pseudomonadati</taxon>
        <taxon>Thermodesulfobacteriota</taxon>
        <taxon>Desulfobulbia</taxon>
        <taxon>Desulfobulbales</taxon>
        <taxon>Desulfobulbaceae</taxon>
        <taxon>Desulfoprunum</taxon>
    </lineage>
</organism>
<sequence>MIPAAMHQEVGLELWRTRKQAVETIYPYVSTIIKQPHLDKIKDGHFKLIQALDDFINFLEFVAGLHHDSYKAHSFYHPDPNSKQNYHFLAGFTRSNSDIFQKKIGDRECNLSHGLTSVFDIYDIQCIRLFYEFGALMSVVSAYYAIIKSPTFDQILSTKFLKLRDKYINIICLQLCPCFQELEESFTSQQPS</sequence>
<dbReference type="AlphaFoldDB" id="A0A840V5F6"/>
<keyword evidence="2" id="KW-1185">Reference proteome</keyword>
<comment type="caution">
    <text evidence="1">The sequence shown here is derived from an EMBL/GenBank/DDBJ whole genome shotgun (WGS) entry which is preliminary data.</text>
</comment>
<dbReference type="EMBL" id="JACHEO010000017">
    <property type="protein sequence ID" value="MBB5348979.1"/>
    <property type="molecule type" value="Genomic_DNA"/>
</dbReference>
<evidence type="ECO:0000313" key="1">
    <source>
        <dbReference type="EMBL" id="MBB5348979.1"/>
    </source>
</evidence>
<accession>A0A840V5F6</accession>
<protein>
    <submittedName>
        <fullName evidence="1">Uncharacterized protein</fullName>
    </submittedName>
</protein>
<proteinExistence type="predicted"/>
<gene>
    <name evidence="1" type="ORF">HNQ81_002720</name>
</gene>
<dbReference type="RefSeq" id="WP_183351793.1">
    <property type="nucleotide sequence ID" value="NZ_JACHEO010000017.1"/>
</dbReference>